<dbReference type="EMBL" id="JBHTBH010000007">
    <property type="protein sequence ID" value="MFC7329164.1"/>
    <property type="molecule type" value="Genomic_DNA"/>
</dbReference>
<evidence type="ECO:0000313" key="3">
    <source>
        <dbReference type="Proteomes" id="UP001596540"/>
    </source>
</evidence>
<dbReference type="Pfam" id="PF24740">
    <property type="entry name" value="DUF7691"/>
    <property type="match status" value="1"/>
</dbReference>
<dbReference type="InterPro" id="IPR056108">
    <property type="entry name" value="DUF7691"/>
</dbReference>
<keyword evidence="3" id="KW-1185">Reference proteome</keyword>
<feature type="domain" description="DUF7691" evidence="1">
    <location>
        <begin position="1"/>
        <end position="206"/>
    </location>
</feature>
<reference evidence="3" key="1">
    <citation type="journal article" date="2019" name="Int. J. Syst. Evol. Microbiol.">
        <title>The Global Catalogue of Microorganisms (GCM) 10K type strain sequencing project: providing services to taxonomists for standard genome sequencing and annotation.</title>
        <authorList>
            <consortium name="The Broad Institute Genomics Platform"/>
            <consortium name="The Broad Institute Genome Sequencing Center for Infectious Disease"/>
            <person name="Wu L."/>
            <person name="Ma J."/>
        </authorList>
    </citation>
    <scope>NUCLEOTIDE SEQUENCE [LARGE SCALE GENOMIC DNA]</scope>
    <source>
        <strain evidence="3">CGMCC 4.7382</strain>
    </source>
</reference>
<dbReference type="RefSeq" id="WP_379871824.1">
    <property type="nucleotide sequence ID" value="NZ_JBHTBH010000007.1"/>
</dbReference>
<evidence type="ECO:0000259" key="1">
    <source>
        <dbReference type="Pfam" id="PF24740"/>
    </source>
</evidence>
<protein>
    <recommendedName>
        <fullName evidence="1">DUF7691 domain-containing protein</fullName>
    </recommendedName>
</protein>
<sequence>MGYILHLHSVSVAEIEERVANSDQAYLGNCRQWARRNFSSPDEPLQGENRSIAGALEDIIEGRPKDSDSGAAYGYAFKALVNNTGGDPFDFGPFPRPSSYFSALSAELAELGVPKELLLESFLYTGAPAFDLPYPSWGFPAIGYLPNADVARMGEHYLAAADRLGDPEDARLVRQFADFADFNASCDEFERKHGNGKLRDLVAVCH</sequence>
<proteinExistence type="predicted"/>
<accession>A0ABW2KJ01</accession>
<organism evidence="2 3">
    <name type="scientific">Marinactinospora rubrisoli</name>
    <dbReference type="NCBI Taxonomy" id="2715399"/>
    <lineage>
        <taxon>Bacteria</taxon>
        <taxon>Bacillati</taxon>
        <taxon>Actinomycetota</taxon>
        <taxon>Actinomycetes</taxon>
        <taxon>Streptosporangiales</taxon>
        <taxon>Nocardiopsidaceae</taxon>
        <taxon>Marinactinospora</taxon>
    </lineage>
</organism>
<name>A0ABW2KJ01_9ACTN</name>
<dbReference type="Proteomes" id="UP001596540">
    <property type="component" value="Unassembled WGS sequence"/>
</dbReference>
<gene>
    <name evidence="2" type="ORF">ACFQRF_15620</name>
</gene>
<comment type="caution">
    <text evidence="2">The sequence shown here is derived from an EMBL/GenBank/DDBJ whole genome shotgun (WGS) entry which is preliminary data.</text>
</comment>
<evidence type="ECO:0000313" key="2">
    <source>
        <dbReference type="EMBL" id="MFC7329164.1"/>
    </source>
</evidence>